<keyword evidence="1" id="KW-0812">Transmembrane</keyword>
<name>A0A4Y7RAC9_9FIRM</name>
<dbReference type="RefSeq" id="WP_190258483.1">
    <property type="nucleotide sequence ID" value="NZ_QFGA01000002.1"/>
</dbReference>
<dbReference type="Pfam" id="PF00498">
    <property type="entry name" value="FHA"/>
    <property type="match status" value="1"/>
</dbReference>
<dbReference type="InterPro" id="IPR000253">
    <property type="entry name" value="FHA_dom"/>
</dbReference>
<dbReference type="SUPFAM" id="SSF49879">
    <property type="entry name" value="SMAD/FHA domain"/>
    <property type="match status" value="1"/>
</dbReference>
<dbReference type="InterPro" id="IPR050923">
    <property type="entry name" value="Cell_Proc_Reg/RNA_Proc"/>
</dbReference>
<protein>
    <submittedName>
        <fullName evidence="3">FHA domain-containing protein FhaB</fullName>
    </submittedName>
</protein>
<comment type="caution">
    <text evidence="3">The sequence shown here is derived from an EMBL/GenBank/DDBJ whole genome shotgun (WGS) entry which is preliminary data.</text>
</comment>
<feature type="domain" description="FHA" evidence="2">
    <location>
        <begin position="84"/>
        <end position="133"/>
    </location>
</feature>
<dbReference type="PANTHER" id="PTHR23308">
    <property type="entry name" value="NUCLEAR INHIBITOR OF PROTEIN PHOSPHATASE-1"/>
    <property type="match status" value="1"/>
</dbReference>
<dbReference type="CDD" id="cd00060">
    <property type="entry name" value="FHA"/>
    <property type="match status" value="1"/>
</dbReference>
<keyword evidence="4" id="KW-1185">Reference proteome</keyword>
<dbReference type="InterPro" id="IPR008984">
    <property type="entry name" value="SMAD_FHA_dom_sf"/>
</dbReference>
<accession>A0A4Y7RAC9</accession>
<feature type="transmembrane region" description="Helical" evidence="1">
    <location>
        <begin position="6"/>
        <end position="25"/>
    </location>
</feature>
<dbReference type="AlphaFoldDB" id="A0A4Y7RAC9"/>
<evidence type="ECO:0000313" key="3">
    <source>
        <dbReference type="EMBL" id="TEB05736.1"/>
    </source>
</evidence>
<sequence>MLNIAIMALRYIFLVFLLVFIFRLVKWMVGDLQQTRRHYSGLRQKTGQPAGVGNAASGGALLAVKDSASPDFRPGDFLPLGRQNLLGRGEASDILIRDSFASSRHARVFFNEEQYWLEDLQSTNGTFLNEVKIDQPTLLADGDIIKIGGIIFQFVRWGHEVGSAN</sequence>
<keyword evidence="1" id="KW-0472">Membrane</keyword>
<evidence type="ECO:0000313" key="4">
    <source>
        <dbReference type="Proteomes" id="UP000298324"/>
    </source>
</evidence>
<dbReference type="SMART" id="SM00240">
    <property type="entry name" value="FHA"/>
    <property type="match status" value="1"/>
</dbReference>
<evidence type="ECO:0000256" key="1">
    <source>
        <dbReference type="SAM" id="Phobius"/>
    </source>
</evidence>
<gene>
    <name evidence="3" type="primary">fhaB</name>
    <name evidence="3" type="ORF">Psch_02777</name>
</gene>
<dbReference type="PROSITE" id="PS50006">
    <property type="entry name" value="FHA_DOMAIN"/>
    <property type="match status" value="1"/>
</dbReference>
<evidence type="ECO:0000259" key="2">
    <source>
        <dbReference type="PROSITE" id="PS50006"/>
    </source>
</evidence>
<reference evidence="3 4" key="1">
    <citation type="journal article" date="2018" name="Environ. Microbiol.">
        <title>Novel energy conservation strategies and behaviour of Pelotomaculum schinkii driving syntrophic propionate catabolism.</title>
        <authorList>
            <person name="Hidalgo-Ahumada C.A.P."/>
            <person name="Nobu M.K."/>
            <person name="Narihiro T."/>
            <person name="Tamaki H."/>
            <person name="Liu W.T."/>
            <person name="Kamagata Y."/>
            <person name="Stams A.J.M."/>
            <person name="Imachi H."/>
            <person name="Sousa D.Z."/>
        </authorList>
    </citation>
    <scope>NUCLEOTIDE SEQUENCE [LARGE SCALE GENOMIC DNA]</scope>
    <source>
        <strain evidence="3 4">HH</strain>
    </source>
</reference>
<organism evidence="3 4">
    <name type="scientific">Pelotomaculum schinkii</name>
    <dbReference type="NCBI Taxonomy" id="78350"/>
    <lineage>
        <taxon>Bacteria</taxon>
        <taxon>Bacillati</taxon>
        <taxon>Bacillota</taxon>
        <taxon>Clostridia</taxon>
        <taxon>Eubacteriales</taxon>
        <taxon>Desulfotomaculaceae</taxon>
        <taxon>Pelotomaculum</taxon>
    </lineage>
</organism>
<keyword evidence="1" id="KW-1133">Transmembrane helix</keyword>
<dbReference type="Gene3D" id="2.60.200.20">
    <property type="match status" value="1"/>
</dbReference>
<proteinExistence type="predicted"/>
<dbReference type="EMBL" id="QFGA01000002">
    <property type="protein sequence ID" value="TEB05736.1"/>
    <property type="molecule type" value="Genomic_DNA"/>
</dbReference>
<dbReference type="Proteomes" id="UP000298324">
    <property type="component" value="Unassembled WGS sequence"/>
</dbReference>